<organism evidence="1 2">
    <name type="scientific">Corynebacterium zhongnanshanii</name>
    <dbReference type="NCBI Taxonomy" id="2768834"/>
    <lineage>
        <taxon>Bacteria</taxon>
        <taxon>Bacillati</taxon>
        <taxon>Actinomycetota</taxon>
        <taxon>Actinomycetes</taxon>
        <taxon>Mycobacteriales</taxon>
        <taxon>Corynebacteriaceae</taxon>
        <taxon>Corynebacterium</taxon>
    </lineage>
</organism>
<dbReference type="Pfam" id="PF11248">
    <property type="entry name" value="DUF3046"/>
    <property type="match status" value="1"/>
</dbReference>
<proteinExistence type="predicted"/>
<reference evidence="1 2" key="1">
    <citation type="submission" date="2019-10" db="EMBL/GenBank/DDBJ databases">
        <title>Corynebacterium sp novel species isolated from the respiratory tract of Marmot.</title>
        <authorList>
            <person name="Zhang G."/>
        </authorList>
    </citation>
    <scope>NUCLEOTIDE SEQUENCE [LARGE SCALE GENOMIC DNA]</scope>
    <source>
        <strain evidence="1 2">336</strain>
    </source>
</reference>
<evidence type="ECO:0000313" key="1">
    <source>
        <dbReference type="EMBL" id="KAB3523662.1"/>
    </source>
</evidence>
<gene>
    <name evidence="1" type="ORF">F8377_04405</name>
</gene>
<dbReference type="RefSeq" id="WP_151842392.1">
    <property type="nucleotide sequence ID" value="NZ_CP061033.1"/>
</dbReference>
<name>A0ABQ6VGW8_9CORY</name>
<evidence type="ECO:0000313" key="2">
    <source>
        <dbReference type="Proteomes" id="UP000436181"/>
    </source>
</evidence>
<dbReference type="Proteomes" id="UP000436181">
    <property type="component" value="Unassembled WGS sequence"/>
</dbReference>
<accession>A0ABQ6VGW8</accession>
<dbReference type="EMBL" id="WBZJ01000001">
    <property type="protein sequence ID" value="KAB3523662.1"/>
    <property type="molecule type" value="Genomic_DNA"/>
</dbReference>
<protein>
    <submittedName>
        <fullName evidence="1">DUF3046 domain-containing protein</fullName>
    </submittedName>
</protein>
<keyword evidence="2" id="KW-1185">Reference proteome</keyword>
<sequence length="71" mass="8049">MRRTEFDRLVRGEFGSSFAAWIEGTHVISSLGDTAGHLIEQGYDLRQVWEGLCEDFDVPESRQLGEDVEGF</sequence>
<comment type="caution">
    <text evidence="1">The sequence shown here is derived from an EMBL/GenBank/DDBJ whole genome shotgun (WGS) entry which is preliminary data.</text>
</comment>
<dbReference type="InterPro" id="IPR021408">
    <property type="entry name" value="DUF3046"/>
</dbReference>